<sequence length="250" mass="29470">MLQMAGMYIKYGGRTMEEFNNNVKKEIDSLRKCYDLSEIEKWNDEELAWMFLLDGCALLQFIFLDVKDKWKDLGRKNDRVAFAKLDIFLLEKQLPYQLLEMLIGLCNPSEEGGANRRMELKDSITEFLNKSFLNPVKQQQHHAQDYSLIHHPQEQPQEKQPSGHPPAEQQQIEIEVDSEEGEPAHLLALLRRRLIGDKSKEKGENQKQDKKSPSQQRNEKDGLRRRLMNLKCSPVDRHWHTFRRVKELQD</sequence>
<organism evidence="2 3">
    <name type="scientific">Rubroshorea leprosula</name>
    <dbReference type="NCBI Taxonomy" id="152421"/>
    <lineage>
        <taxon>Eukaryota</taxon>
        <taxon>Viridiplantae</taxon>
        <taxon>Streptophyta</taxon>
        <taxon>Embryophyta</taxon>
        <taxon>Tracheophyta</taxon>
        <taxon>Spermatophyta</taxon>
        <taxon>Magnoliopsida</taxon>
        <taxon>eudicotyledons</taxon>
        <taxon>Gunneridae</taxon>
        <taxon>Pentapetalae</taxon>
        <taxon>rosids</taxon>
        <taxon>malvids</taxon>
        <taxon>Malvales</taxon>
        <taxon>Dipterocarpaceae</taxon>
        <taxon>Rubroshorea</taxon>
    </lineage>
</organism>
<evidence type="ECO:0000313" key="3">
    <source>
        <dbReference type="Proteomes" id="UP001054252"/>
    </source>
</evidence>
<feature type="region of interest" description="Disordered" evidence="1">
    <location>
        <begin position="197"/>
        <end position="229"/>
    </location>
</feature>
<comment type="caution">
    <text evidence="2">The sequence shown here is derived from an EMBL/GenBank/DDBJ whole genome shotgun (WGS) entry which is preliminary data.</text>
</comment>
<evidence type="ECO:0000313" key="2">
    <source>
        <dbReference type="EMBL" id="GKV40807.1"/>
    </source>
</evidence>
<name>A0AAV5LWD7_9ROSI</name>
<protein>
    <submittedName>
        <fullName evidence="2">Uncharacterized protein</fullName>
    </submittedName>
</protein>
<dbReference type="Pfam" id="PF03140">
    <property type="entry name" value="DUF247"/>
    <property type="match status" value="1"/>
</dbReference>
<dbReference type="EMBL" id="BPVZ01000144">
    <property type="protein sequence ID" value="GKV40807.1"/>
    <property type="molecule type" value="Genomic_DNA"/>
</dbReference>
<keyword evidence="3" id="KW-1185">Reference proteome</keyword>
<dbReference type="InterPro" id="IPR004158">
    <property type="entry name" value="DUF247_pln"/>
</dbReference>
<proteinExistence type="predicted"/>
<dbReference type="AlphaFoldDB" id="A0AAV5LWD7"/>
<reference evidence="2 3" key="1">
    <citation type="journal article" date="2021" name="Commun. Biol.">
        <title>The genome of Shorea leprosula (Dipterocarpaceae) highlights the ecological relevance of drought in aseasonal tropical rainforests.</title>
        <authorList>
            <person name="Ng K.K.S."/>
            <person name="Kobayashi M.J."/>
            <person name="Fawcett J.A."/>
            <person name="Hatakeyama M."/>
            <person name="Paape T."/>
            <person name="Ng C.H."/>
            <person name="Ang C.C."/>
            <person name="Tnah L.H."/>
            <person name="Lee C.T."/>
            <person name="Nishiyama T."/>
            <person name="Sese J."/>
            <person name="O'Brien M.J."/>
            <person name="Copetti D."/>
            <person name="Mohd Noor M.I."/>
            <person name="Ong R.C."/>
            <person name="Putra M."/>
            <person name="Sireger I.Z."/>
            <person name="Indrioko S."/>
            <person name="Kosugi Y."/>
            <person name="Izuno A."/>
            <person name="Isagi Y."/>
            <person name="Lee S.L."/>
            <person name="Shimizu K.K."/>
        </authorList>
    </citation>
    <scope>NUCLEOTIDE SEQUENCE [LARGE SCALE GENOMIC DNA]</scope>
    <source>
        <strain evidence="2">214</strain>
    </source>
</reference>
<accession>A0AAV5LWD7</accession>
<dbReference type="PANTHER" id="PTHR31549:SF191">
    <property type="entry name" value="DUF247 DOMAIN PROTEIN"/>
    <property type="match status" value="1"/>
</dbReference>
<feature type="compositionally biased region" description="Basic and acidic residues" evidence="1">
    <location>
        <begin position="197"/>
        <end position="224"/>
    </location>
</feature>
<dbReference type="PANTHER" id="PTHR31549">
    <property type="entry name" value="PROTEIN, PUTATIVE (DUF247)-RELATED-RELATED"/>
    <property type="match status" value="1"/>
</dbReference>
<gene>
    <name evidence="2" type="ORF">SLEP1_g48408</name>
</gene>
<evidence type="ECO:0000256" key="1">
    <source>
        <dbReference type="SAM" id="MobiDB-lite"/>
    </source>
</evidence>
<dbReference type="Proteomes" id="UP001054252">
    <property type="component" value="Unassembled WGS sequence"/>
</dbReference>